<feature type="non-terminal residue" evidence="1">
    <location>
        <position position="42"/>
    </location>
</feature>
<name>A0A9N9PEA5_9GLOM</name>
<evidence type="ECO:0000313" key="1">
    <source>
        <dbReference type="EMBL" id="CAG8813238.1"/>
    </source>
</evidence>
<keyword evidence="2" id="KW-1185">Reference proteome</keyword>
<accession>A0A9N9PEA5</accession>
<reference evidence="1" key="1">
    <citation type="submission" date="2021-06" db="EMBL/GenBank/DDBJ databases">
        <authorList>
            <person name="Kallberg Y."/>
            <person name="Tangrot J."/>
            <person name="Rosling A."/>
        </authorList>
    </citation>
    <scope>NUCLEOTIDE SEQUENCE</scope>
    <source>
        <strain evidence="1">MA453B</strain>
    </source>
</reference>
<organism evidence="1 2">
    <name type="scientific">Dentiscutata erythropus</name>
    <dbReference type="NCBI Taxonomy" id="1348616"/>
    <lineage>
        <taxon>Eukaryota</taxon>
        <taxon>Fungi</taxon>
        <taxon>Fungi incertae sedis</taxon>
        <taxon>Mucoromycota</taxon>
        <taxon>Glomeromycotina</taxon>
        <taxon>Glomeromycetes</taxon>
        <taxon>Diversisporales</taxon>
        <taxon>Gigasporaceae</taxon>
        <taxon>Dentiscutata</taxon>
    </lineage>
</organism>
<evidence type="ECO:0000313" key="2">
    <source>
        <dbReference type="Proteomes" id="UP000789405"/>
    </source>
</evidence>
<sequence>EKSFFKHVTPLNARTTIFTYIIGSVPMNRTETELWSSSGSGS</sequence>
<protein>
    <submittedName>
        <fullName evidence="1">2088_t:CDS:1</fullName>
    </submittedName>
</protein>
<proteinExistence type="predicted"/>
<feature type="non-terminal residue" evidence="1">
    <location>
        <position position="1"/>
    </location>
</feature>
<gene>
    <name evidence="1" type="ORF">DERYTH_LOCUS25765</name>
</gene>
<dbReference type="AlphaFoldDB" id="A0A9N9PEA5"/>
<dbReference type="EMBL" id="CAJVPY010049864">
    <property type="protein sequence ID" value="CAG8813238.1"/>
    <property type="molecule type" value="Genomic_DNA"/>
</dbReference>
<dbReference type="Proteomes" id="UP000789405">
    <property type="component" value="Unassembled WGS sequence"/>
</dbReference>
<comment type="caution">
    <text evidence="1">The sequence shown here is derived from an EMBL/GenBank/DDBJ whole genome shotgun (WGS) entry which is preliminary data.</text>
</comment>